<comment type="similarity">
    <text evidence="1 10">Belongs to the peroxin-14 family.</text>
</comment>
<comment type="subcellular location">
    <subcellularLocation>
        <location evidence="9 10">Peroxisome membrane</location>
    </subcellularLocation>
</comment>
<feature type="region of interest" description="Disordered" evidence="11">
    <location>
        <begin position="1"/>
        <end position="32"/>
    </location>
</feature>
<evidence type="ECO:0000256" key="4">
    <source>
        <dbReference type="ARBA" id="ARBA00023010"/>
    </source>
</evidence>
<comment type="caution">
    <text evidence="14">The sequence shown here is derived from an EMBL/GenBank/DDBJ whole genome shotgun (WGS) entry which is preliminary data.</text>
</comment>
<keyword evidence="6 10" id="KW-0576">Peroxisome</keyword>
<evidence type="ECO:0000256" key="11">
    <source>
        <dbReference type="SAM" id="MobiDB-lite"/>
    </source>
</evidence>
<keyword evidence="3 10" id="KW-0653">Protein transport</keyword>
<dbReference type="PANTHER" id="PTHR23058">
    <property type="entry name" value="PEROXISOMAL MEMBRANE PROTEIN PEX14"/>
    <property type="match status" value="1"/>
</dbReference>
<feature type="domain" description="Peroxisomal membrane protein PEX14-like KPWE" evidence="13">
    <location>
        <begin position="364"/>
        <end position="413"/>
    </location>
</feature>
<dbReference type="Pfam" id="PF04695">
    <property type="entry name" value="Pex14_N"/>
    <property type="match status" value="1"/>
</dbReference>
<evidence type="ECO:0000256" key="6">
    <source>
        <dbReference type="ARBA" id="ARBA00023140"/>
    </source>
</evidence>
<name>A0AAW1RW39_9CHLO</name>
<evidence type="ECO:0000259" key="12">
    <source>
        <dbReference type="Pfam" id="PF04695"/>
    </source>
</evidence>
<gene>
    <name evidence="14" type="ORF">WJX74_006450</name>
</gene>
<feature type="region of interest" description="Disordered" evidence="11">
    <location>
        <begin position="285"/>
        <end position="542"/>
    </location>
</feature>
<evidence type="ECO:0000256" key="2">
    <source>
        <dbReference type="ARBA" id="ARBA00022448"/>
    </source>
</evidence>
<proteinExistence type="inferred from homology"/>
<dbReference type="Proteomes" id="UP001438707">
    <property type="component" value="Unassembled WGS sequence"/>
</dbReference>
<organism evidence="14 15">
    <name type="scientific">Apatococcus lobatus</name>
    <dbReference type="NCBI Taxonomy" id="904363"/>
    <lineage>
        <taxon>Eukaryota</taxon>
        <taxon>Viridiplantae</taxon>
        <taxon>Chlorophyta</taxon>
        <taxon>core chlorophytes</taxon>
        <taxon>Trebouxiophyceae</taxon>
        <taxon>Chlorellales</taxon>
        <taxon>Chlorellaceae</taxon>
        <taxon>Apatococcus</taxon>
    </lineage>
</organism>
<evidence type="ECO:0000313" key="15">
    <source>
        <dbReference type="Proteomes" id="UP001438707"/>
    </source>
</evidence>
<keyword evidence="15" id="KW-1185">Reference proteome</keyword>
<accession>A0AAW1RW39</accession>
<dbReference type="InterPro" id="IPR025655">
    <property type="entry name" value="PEX14"/>
</dbReference>
<dbReference type="Pfam" id="PF17733">
    <property type="entry name" value="KPWE_dom"/>
    <property type="match status" value="1"/>
</dbReference>
<feature type="compositionally biased region" description="Basic and acidic residues" evidence="11">
    <location>
        <begin position="375"/>
        <end position="391"/>
    </location>
</feature>
<dbReference type="PANTHER" id="PTHR23058:SF0">
    <property type="entry name" value="PEROXISOMAL MEMBRANE PROTEIN PEX14"/>
    <property type="match status" value="1"/>
</dbReference>
<evidence type="ECO:0000256" key="3">
    <source>
        <dbReference type="ARBA" id="ARBA00022927"/>
    </source>
</evidence>
<dbReference type="InterPro" id="IPR036388">
    <property type="entry name" value="WH-like_DNA-bd_sf"/>
</dbReference>
<dbReference type="InterPro" id="IPR040554">
    <property type="entry name" value="KPWE_PEX14_dom"/>
</dbReference>
<dbReference type="AlphaFoldDB" id="A0AAW1RW39"/>
<protein>
    <recommendedName>
        <fullName evidence="7 10">Peroxisomal membrane protein PEX14</fullName>
    </recommendedName>
    <alternativeName>
        <fullName evidence="8 10">Peroxin-14</fullName>
    </alternativeName>
</protein>
<reference evidence="14 15" key="1">
    <citation type="journal article" date="2024" name="Nat. Commun.">
        <title>Phylogenomics reveals the evolutionary origins of lichenization in chlorophyte algae.</title>
        <authorList>
            <person name="Puginier C."/>
            <person name="Libourel C."/>
            <person name="Otte J."/>
            <person name="Skaloud P."/>
            <person name="Haon M."/>
            <person name="Grisel S."/>
            <person name="Petersen M."/>
            <person name="Berrin J.G."/>
            <person name="Delaux P.M."/>
            <person name="Dal Grande F."/>
            <person name="Keller J."/>
        </authorList>
    </citation>
    <scope>NUCLEOTIDE SEQUENCE [LARGE SCALE GENOMIC DNA]</scope>
    <source>
        <strain evidence="14 15">SAG 2145</strain>
    </source>
</reference>
<dbReference type="GO" id="GO:0016560">
    <property type="term" value="P:protein import into peroxisome matrix, docking"/>
    <property type="evidence" value="ECO:0007669"/>
    <property type="project" value="UniProtKB-UniRule"/>
</dbReference>
<keyword evidence="2 10" id="KW-0813">Transport</keyword>
<evidence type="ECO:0000256" key="9">
    <source>
        <dbReference type="ARBA" id="ARBA00046271"/>
    </source>
</evidence>
<comment type="function">
    <text evidence="10">Component of the PEX13-PEX14 docking complex, a translocon channel that specifically mediates the import of peroxisomal cargo proteins bound to PEX5 receptor. The PEX13-PEX14 docking complex forms a large import pore which can be opened to a diameter of about 9 nm. Mechanistically, PEX5 receptor along with cargo proteins associates with the PEX14 subunit of the PEX13-PEX14 docking complex in the cytosol, leading to the insertion of the receptor into the organelle membrane with the concomitant translocation of the cargo into the peroxisome matrix.</text>
</comment>
<evidence type="ECO:0000256" key="5">
    <source>
        <dbReference type="ARBA" id="ARBA00023136"/>
    </source>
</evidence>
<feature type="compositionally biased region" description="Low complexity" evidence="11">
    <location>
        <begin position="443"/>
        <end position="479"/>
    </location>
</feature>
<dbReference type="Gene3D" id="1.10.10.10">
    <property type="entry name" value="Winged helix-like DNA-binding domain superfamily/Winged helix DNA-binding domain"/>
    <property type="match status" value="1"/>
</dbReference>
<feature type="domain" description="Peroxisome membrane anchor protein Pex14p N-terminal" evidence="12">
    <location>
        <begin position="40"/>
        <end position="82"/>
    </location>
</feature>
<evidence type="ECO:0000256" key="8">
    <source>
        <dbReference type="ARBA" id="ARBA00029691"/>
    </source>
</evidence>
<dbReference type="GO" id="GO:0005778">
    <property type="term" value="C:peroxisomal membrane"/>
    <property type="evidence" value="ECO:0007669"/>
    <property type="project" value="UniProtKB-SubCell"/>
</dbReference>
<evidence type="ECO:0000256" key="1">
    <source>
        <dbReference type="ARBA" id="ARBA00005443"/>
    </source>
</evidence>
<keyword evidence="4" id="KW-0811">Translocation</keyword>
<feature type="compositionally biased region" description="Polar residues" evidence="11">
    <location>
        <begin position="676"/>
        <end position="698"/>
    </location>
</feature>
<dbReference type="GO" id="GO:1990429">
    <property type="term" value="C:peroxisomal importomer complex"/>
    <property type="evidence" value="ECO:0007669"/>
    <property type="project" value="TreeGrafter"/>
</dbReference>
<evidence type="ECO:0000259" key="13">
    <source>
        <dbReference type="Pfam" id="PF17733"/>
    </source>
</evidence>
<sequence>MADSSQDPLDSAAEAAAAAGGNQAETLPPATLPSAAGLSEVKVQNAVAFLSHPKVKSASVESKRSFLEGKGLNAAEIDEGFRRVPEAITGGVGAGAQTVPTKPFPVGGSATTLNALQPGQAAYPQQIVVHQPPPVPQPQPIRWTQVVVGAGALLAGAYAVKQYVIPFTSQAYERWAGKPLFGQSAAEKAAEARTAELIAKAIQAQTSELRSAVDSLKEMVKGLDRAPAPGLHSDTLSLSDLRSELRTFATSLSEFGSTGANTTSSSSSDVKALQEELRQLKAMVADSSHRPRQPPDSHAVQGGHGASRAGAQHKWGSSYGEQESPSSFNGDPGHASSNGGVGDARPGAPAVGAMPASTPSTPPPHPASYMEVLDMLERGETPPNVRKDINDKPPNPNLAPPAAKLKPRPKPWEIANGHVAQSGEPAAASTAQNGPIPRSPFKPGSVSYAASGSSFSGGPNGLPGSSGYPLPNSSSLPGSDGYPFEASGPVAHTTSSQSGLANHRTNGATSALVAEPVEGGDAPGGTASQAGTRPEASASAAPAKTGYLGALMKGRAEALSALRSGSSHQDAQGPDSAMVNESGSLSEAPKPWVPPAAPTPSLPTRRHSPKAGAGGPNAGTSDQPAVAAADGIQNGNVAAEGSLQKPEGSMYSNHEGDGSGSSEAKSMPHLTHEQEASSPNKVTNGISVSKSDVQSYSLEDSFHDGSFSDGASSPTHPLPAANQDAAADSQH</sequence>
<evidence type="ECO:0000256" key="10">
    <source>
        <dbReference type="RuleBase" id="RU367032"/>
    </source>
</evidence>
<evidence type="ECO:0000256" key="7">
    <source>
        <dbReference type="ARBA" id="ARBA00029502"/>
    </source>
</evidence>
<keyword evidence="5 10" id="KW-0472">Membrane</keyword>
<evidence type="ECO:0000313" key="14">
    <source>
        <dbReference type="EMBL" id="KAK9837860.1"/>
    </source>
</evidence>
<feature type="compositionally biased region" description="Polar residues" evidence="11">
    <location>
        <begin position="492"/>
        <end position="509"/>
    </location>
</feature>
<dbReference type="GO" id="GO:0005102">
    <property type="term" value="F:signaling receptor binding"/>
    <property type="evidence" value="ECO:0007669"/>
    <property type="project" value="TreeGrafter"/>
</dbReference>
<dbReference type="InterPro" id="IPR006785">
    <property type="entry name" value="Pex14_N"/>
</dbReference>
<feature type="compositionally biased region" description="Pro residues" evidence="11">
    <location>
        <begin position="591"/>
        <end position="601"/>
    </location>
</feature>
<feature type="compositionally biased region" description="Polar residues" evidence="11">
    <location>
        <begin position="319"/>
        <end position="329"/>
    </location>
</feature>
<feature type="region of interest" description="Disordered" evidence="11">
    <location>
        <begin position="559"/>
        <end position="731"/>
    </location>
</feature>
<dbReference type="EMBL" id="JALJOS010000006">
    <property type="protein sequence ID" value="KAK9837860.1"/>
    <property type="molecule type" value="Genomic_DNA"/>
</dbReference>